<dbReference type="Gene3D" id="3.30.65.10">
    <property type="entry name" value="Bacterial Topoisomerase I, domain 1"/>
    <property type="match status" value="1"/>
</dbReference>
<dbReference type="Gene3D" id="1.10.290.10">
    <property type="entry name" value="Topoisomerase I, domain 4"/>
    <property type="match status" value="1"/>
</dbReference>
<dbReference type="CDD" id="cd00186">
    <property type="entry name" value="TOP1Ac"/>
    <property type="match status" value="1"/>
</dbReference>
<dbReference type="PANTHER" id="PTHR42785">
    <property type="entry name" value="DNA TOPOISOMERASE, TYPE IA, CORE"/>
    <property type="match status" value="1"/>
</dbReference>
<evidence type="ECO:0000256" key="5">
    <source>
        <dbReference type="ARBA" id="ARBA00022833"/>
    </source>
</evidence>
<dbReference type="GO" id="GO:0005694">
    <property type="term" value="C:chromosome"/>
    <property type="evidence" value="ECO:0007669"/>
    <property type="project" value="InterPro"/>
</dbReference>
<name>A0A1F6C695_9BACT</name>
<dbReference type="Pfam" id="PF01751">
    <property type="entry name" value="Toprim"/>
    <property type="match status" value="1"/>
</dbReference>
<dbReference type="PANTHER" id="PTHR42785:SF1">
    <property type="entry name" value="DNA TOPOISOMERASE"/>
    <property type="match status" value="1"/>
</dbReference>
<comment type="subunit">
    <text evidence="10">Monomer.</text>
</comment>
<feature type="site" description="Interaction with DNA" evidence="10">
    <location>
        <position position="147"/>
    </location>
</feature>
<dbReference type="SUPFAM" id="SSF56712">
    <property type="entry name" value="Prokaryotic type I DNA topoisomerase"/>
    <property type="match status" value="1"/>
</dbReference>
<evidence type="ECO:0000256" key="10">
    <source>
        <dbReference type="HAMAP-Rule" id="MF_00952"/>
    </source>
</evidence>
<evidence type="ECO:0000256" key="4">
    <source>
        <dbReference type="ARBA" id="ARBA00022771"/>
    </source>
</evidence>
<dbReference type="NCBIfam" id="TIGR01051">
    <property type="entry name" value="topA_bact"/>
    <property type="match status" value="1"/>
</dbReference>
<comment type="caution">
    <text evidence="14">The sequence shown here is derived from an EMBL/GenBank/DDBJ whole genome shotgun (WGS) entry which is preliminary data.</text>
</comment>
<keyword evidence="6" id="KW-0460">Magnesium</keyword>
<comment type="function">
    <text evidence="10">Releases the supercoiling and torsional tension of DNA, which is introduced during the DNA replication and transcription, by transiently cleaving and rejoining one strand of the DNA duplex. Introduces a single-strand break via transesterification at a target site in duplex DNA. The scissile phosphodiester is attacked by the catalytic tyrosine of the enzyme, resulting in the formation of a DNA-(5'-phosphotyrosyl)-enzyme intermediate and the expulsion of a 3'-OH DNA strand. The free DNA strand then undergoes passage around the unbroken strand, thus removing DNA supercoils. Finally, in the religation step, the DNA 3'-OH attacks the covalent intermediate to expel the active-site tyrosine and restore the DNA phosphodiester backbone.</text>
</comment>
<keyword evidence="4" id="KW-0863">Zinc-finger</keyword>
<dbReference type="InterPro" id="IPR003601">
    <property type="entry name" value="Topo_IA_2"/>
</dbReference>
<dbReference type="HAMAP" id="MF_00952">
    <property type="entry name" value="Topoisom_1_prok"/>
    <property type="match status" value="1"/>
</dbReference>
<feature type="site" description="Interaction with DNA" evidence="10">
    <location>
        <position position="143"/>
    </location>
</feature>
<feature type="active site" description="O-(5'-phospho-DNA)-tyrosine intermediate" evidence="10">
    <location>
        <position position="288"/>
    </location>
</feature>
<evidence type="ECO:0000256" key="9">
    <source>
        <dbReference type="ARBA" id="ARBA00023235"/>
    </source>
</evidence>
<evidence type="ECO:0000313" key="15">
    <source>
        <dbReference type="Proteomes" id="UP000178249"/>
    </source>
</evidence>
<dbReference type="PROSITE" id="PS52039">
    <property type="entry name" value="TOPO_IA_2"/>
    <property type="match status" value="1"/>
</dbReference>
<keyword evidence="5" id="KW-0862">Zinc</keyword>
<dbReference type="InterPro" id="IPR013824">
    <property type="entry name" value="Topo_IA_cen_sub1"/>
</dbReference>
<keyword evidence="9 10" id="KW-0413">Isomerase</keyword>
<feature type="site" description="Interaction with DNA" evidence="10">
    <location>
        <position position="144"/>
    </location>
</feature>
<dbReference type="Gene3D" id="3.40.50.140">
    <property type="match status" value="1"/>
</dbReference>
<comment type="catalytic activity">
    <reaction evidence="1 10">
        <text>ATP-independent breakage of single-stranded DNA, followed by passage and rejoining.</text>
        <dbReference type="EC" id="5.6.2.1"/>
    </reaction>
</comment>
<dbReference type="InterPro" id="IPR025589">
    <property type="entry name" value="Toprim_C_rpt"/>
</dbReference>
<organism evidence="14 15">
    <name type="scientific">Candidatus Kaiserbacteria bacterium RIFCSPHIGHO2_01_FULL_48_10</name>
    <dbReference type="NCBI Taxonomy" id="1798476"/>
    <lineage>
        <taxon>Bacteria</taxon>
        <taxon>Candidatus Kaiseribacteriota</taxon>
    </lineage>
</organism>
<feature type="site" description="Interaction with DNA" evidence="10">
    <location>
        <position position="290"/>
    </location>
</feature>
<sequence length="802" mass="88826">MKLVIVESPAKAKTIEKYLGKGYSVMASVGHVRDLPKSNKDAVDIEGGFVPRYVVSAGKAEVIARIETAALKADEILLATDPDREGEAIAWHLAELISGKLKSRGKSKIKRVTYNEITKEAIQEALENPREIDQNLRKAQEARRVLDRLVGYDLSGLIWKKVRYGLSAGRVQSPALRIIVEREREIRAFNPEQYFVITAEFKTKKKELFTATAVIEPKKKEEADAIVSNGEKSTWVVGDVTESPVKRTPRPPFTTSTLQQTASSRLGFSPSRTMRAAQKLYEAGHITYMRTDSTSLAASAIGSIASFVKKEYGEKYLETRAYKTTSKNAQEAHEAVRPTDISHQNAGTTEDEHKLYRLIRARTLASQMTDAVMTRTKIIARADNKNVPEFTANGSTIAFDGWLKADPAAKGEDVILPTVSKDEPLALQKIESEEKFTEPPARYTEAGLVKELEKRGIGRPSTYASIIKTIVDREYVLKDGRALKPTAVGEVVDTFLEDHFAKYISDSFTAEMENELDQIASGERGYEETLRDFYKPFSKDVAAKEDAPKVTTLGNAPKEFLCPDCNADMVMKLGRGGVFMSCSRFPDCKGSRSETGEALKDAEPIGQHPETGMPIFVKKGKFGPYLEMPDKAADSEQSTADSGSKKETKRKKKIKIAAQRASIPKEINPTEITLVQAIKLLSLPRVLGTHPDTNDTITANNGKFGPYIVHQADFRSLKGADTPYDITYERALEILKEPKKTRPGAPTVVKTIGEHPRTKKPILLFQSKSGYFLKKGFKRIPVLENQVETISAAEAADLLKNS</sequence>
<dbReference type="GO" id="GO:0008270">
    <property type="term" value="F:zinc ion binding"/>
    <property type="evidence" value="ECO:0007669"/>
    <property type="project" value="UniProtKB-KW"/>
</dbReference>
<gene>
    <name evidence="10" type="primary">topA</name>
    <name evidence="14" type="ORF">A2841_00640</name>
</gene>
<dbReference type="Pfam" id="PF01396">
    <property type="entry name" value="Zn_ribbon_Top1"/>
    <property type="match status" value="1"/>
</dbReference>
<dbReference type="SMART" id="SM00493">
    <property type="entry name" value="TOPRIM"/>
    <property type="match status" value="1"/>
</dbReference>
<dbReference type="InterPro" id="IPR028612">
    <property type="entry name" value="Topoisom_1_IA"/>
</dbReference>
<feature type="region of interest" description="Interaction with DNA" evidence="10">
    <location>
        <begin position="167"/>
        <end position="172"/>
    </location>
</feature>
<dbReference type="Gene3D" id="1.10.460.10">
    <property type="entry name" value="Topoisomerase I, domain 2"/>
    <property type="match status" value="1"/>
</dbReference>
<feature type="domain" description="Topo IA-type catalytic" evidence="13">
    <location>
        <begin position="133"/>
        <end position="542"/>
    </location>
</feature>
<keyword evidence="7 10" id="KW-0799">Topoisomerase</keyword>
<dbReference type="GO" id="GO:0006265">
    <property type="term" value="P:DNA topological change"/>
    <property type="evidence" value="ECO:0007669"/>
    <property type="project" value="UniProtKB-UniRule"/>
</dbReference>
<dbReference type="PROSITE" id="PS00396">
    <property type="entry name" value="TOPO_IA_1"/>
    <property type="match status" value="1"/>
</dbReference>
<dbReference type="AlphaFoldDB" id="A0A1F6C695"/>
<dbReference type="PRINTS" id="PR00417">
    <property type="entry name" value="PRTPISMRASEI"/>
</dbReference>
<feature type="site" description="Interaction with DNA" evidence="10">
    <location>
        <position position="159"/>
    </location>
</feature>
<dbReference type="Gene3D" id="2.70.20.10">
    <property type="entry name" value="Topoisomerase I, domain 3"/>
    <property type="match status" value="1"/>
</dbReference>
<keyword evidence="8 10" id="KW-0238">DNA-binding</keyword>
<dbReference type="EMBL" id="MFKP01000005">
    <property type="protein sequence ID" value="OGG44623.1"/>
    <property type="molecule type" value="Genomic_DNA"/>
</dbReference>
<reference evidence="14 15" key="1">
    <citation type="journal article" date="2016" name="Nat. Commun.">
        <title>Thousands of microbial genomes shed light on interconnected biogeochemical processes in an aquifer system.</title>
        <authorList>
            <person name="Anantharaman K."/>
            <person name="Brown C.T."/>
            <person name="Hug L.A."/>
            <person name="Sharon I."/>
            <person name="Castelle C.J."/>
            <person name="Probst A.J."/>
            <person name="Thomas B.C."/>
            <person name="Singh A."/>
            <person name="Wilkins M.J."/>
            <person name="Karaoz U."/>
            <person name="Brodie E.L."/>
            <person name="Williams K.H."/>
            <person name="Hubbard S.S."/>
            <person name="Banfield J.F."/>
        </authorList>
    </citation>
    <scope>NUCLEOTIDE SEQUENCE [LARGE SCALE GENOMIC DNA]</scope>
</reference>
<feature type="site" description="Interaction with DNA" evidence="10">
    <location>
        <position position="152"/>
    </location>
</feature>
<evidence type="ECO:0000259" key="13">
    <source>
        <dbReference type="PROSITE" id="PS52039"/>
    </source>
</evidence>
<protein>
    <recommendedName>
        <fullName evidence="10">DNA topoisomerase 1</fullName>
        <ecNumber evidence="10">5.6.2.1</ecNumber>
    </recommendedName>
    <alternativeName>
        <fullName evidence="10">DNA topoisomerase I</fullName>
    </alternativeName>
</protein>
<feature type="domain" description="Toprim" evidence="12">
    <location>
        <begin position="1"/>
        <end position="117"/>
    </location>
</feature>
<dbReference type="Pfam" id="PF01131">
    <property type="entry name" value="Topoisom_bac"/>
    <property type="match status" value="1"/>
</dbReference>
<evidence type="ECO:0000256" key="1">
    <source>
        <dbReference type="ARBA" id="ARBA00000213"/>
    </source>
</evidence>
<dbReference type="Pfam" id="PF13368">
    <property type="entry name" value="Toprim_C_rpt"/>
    <property type="match status" value="2"/>
</dbReference>
<dbReference type="InterPro" id="IPR034149">
    <property type="entry name" value="TOPRIM_TopoI"/>
</dbReference>
<proteinExistence type="inferred from homology"/>
<evidence type="ECO:0000256" key="6">
    <source>
        <dbReference type="ARBA" id="ARBA00022842"/>
    </source>
</evidence>
<dbReference type="Proteomes" id="UP000178249">
    <property type="component" value="Unassembled WGS sequence"/>
</dbReference>
<dbReference type="EC" id="5.6.2.1" evidence="10"/>
<dbReference type="InterPro" id="IPR013497">
    <property type="entry name" value="Topo_IA_cen"/>
</dbReference>
<dbReference type="CDD" id="cd03363">
    <property type="entry name" value="TOPRIM_TopoIA_TopoI"/>
    <property type="match status" value="1"/>
</dbReference>
<evidence type="ECO:0000313" key="14">
    <source>
        <dbReference type="EMBL" id="OGG44623.1"/>
    </source>
</evidence>
<dbReference type="InterPro" id="IPR000380">
    <property type="entry name" value="Topo_IA"/>
</dbReference>
<keyword evidence="3" id="KW-0479">Metal-binding</keyword>
<dbReference type="GO" id="GO:0003917">
    <property type="term" value="F:DNA topoisomerase type I (single strand cut, ATP-independent) activity"/>
    <property type="evidence" value="ECO:0007669"/>
    <property type="project" value="UniProtKB-UniRule"/>
</dbReference>
<dbReference type="InterPro" id="IPR023405">
    <property type="entry name" value="Topo_IA_core_domain"/>
</dbReference>
<feature type="region of interest" description="Disordered" evidence="11">
    <location>
        <begin position="328"/>
        <end position="349"/>
    </location>
</feature>
<evidence type="ECO:0000256" key="8">
    <source>
        <dbReference type="ARBA" id="ARBA00023125"/>
    </source>
</evidence>
<comment type="similarity">
    <text evidence="2 10">Belongs to the type IA topoisomerase family.</text>
</comment>
<dbReference type="PROSITE" id="PS50880">
    <property type="entry name" value="TOPRIM"/>
    <property type="match status" value="1"/>
</dbReference>
<dbReference type="SMART" id="SM00437">
    <property type="entry name" value="TOP1Ac"/>
    <property type="match status" value="1"/>
</dbReference>
<feature type="site" description="Interaction with DNA" evidence="10">
    <location>
        <position position="31"/>
    </location>
</feature>
<dbReference type="InterPro" id="IPR013826">
    <property type="entry name" value="Topo_IA_cen_sub3"/>
</dbReference>
<dbReference type="InterPro" id="IPR006171">
    <property type="entry name" value="TOPRIM_dom"/>
</dbReference>
<evidence type="ECO:0000259" key="12">
    <source>
        <dbReference type="PROSITE" id="PS50880"/>
    </source>
</evidence>
<feature type="site" description="Interaction with DNA" evidence="10">
    <location>
        <position position="473"/>
    </location>
</feature>
<evidence type="ECO:0000256" key="11">
    <source>
        <dbReference type="SAM" id="MobiDB-lite"/>
    </source>
</evidence>
<dbReference type="GO" id="GO:0003677">
    <property type="term" value="F:DNA binding"/>
    <property type="evidence" value="ECO:0007669"/>
    <property type="project" value="UniProtKB-KW"/>
</dbReference>
<dbReference type="SMART" id="SM00436">
    <property type="entry name" value="TOP1Bc"/>
    <property type="match status" value="1"/>
</dbReference>
<dbReference type="InterPro" id="IPR013498">
    <property type="entry name" value="Topo_IA_Znf"/>
</dbReference>
<dbReference type="InterPro" id="IPR005733">
    <property type="entry name" value="TopoI_bac-type"/>
</dbReference>
<feature type="region of interest" description="Disordered" evidence="11">
    <location>
        <begin position="627"/>
        <end position="653"/>
    </location>
</feature>
<accession>A0A1F6C695</accession>
<dbReference type="InterPro" id="IPR023406">
    <property type="entry name" value="Topo_IA_AS"/>
</dbReference>
<evidence type="ECO:0000256" key="2">
    <source>
        <dbReference type="ARBA" id="ARBA00009446"/>
    </source>
</evidence>
<dbReference type="InterPro" id="IPR003602">
    <property type="entry name" value="Topo_IA_DNA-bd_dom"/>
</dbReference>
<evidence type="ECO:0000256" key="7">
    <source>
        <dbReference type="ARBA" id="ARBA00023029"/>
    </source>
</evidence>
<dbReference type="InterPro" id="IPR013825">
    <property type="entry name" value="Topo_IA_cen_sub2"/>
</dbReference>
<evidence type="ECO:0000256" key="3">
    <source>
        <dbReference type="ARBA" id="ARBA00022723"/>
    </source>
</evidence>